<evidence type="ECO:0000256" key="5">
    <source>
        <dbReference type="SAM" id="SignalP"/>
    </source>
</evidence>
<comment type="caution">
    <text evidence="9">The sequence shown here is derived from an EMBL/GenBank/DDBJ whole genome shotgun (WGS) entry which is preliminary data.</text>
</comment>
<feature type="domain" description="Multidrug resistance protein MdtA-like C-terminal permuted SH3" evidence="8">
    <location>
        <begin position="285"/>
        <end position="343"/>
    </location>
</feature>
<dbReference type="Gene3D" id="1.10.287.470">
    <property type="entry name" value="Helix hairpin bin"/>
    <property type="match status" value="1"/>
</dbReference>
<comment type="similarity">
    <text evidence="2">Belongs to the membrane fusion protein (MFP) (TC 8.A.1) family.</text>
</comment>
<dbReference type="InterPro" id="IPR006143">
    <property type="entry name" value="RND_pump_MFP"/>
</dbReference>
<proteinExistence type="inferred from homology"/>
<evidence type="ECO:0000256" key="2">
    <source>
        <dbReference type="ARBA" id="ARBA00009477"/>
    </source>
</evidence>
<reference evidence="9 10" key="1">
    <citation type="submission" date="2019-10" db="EMBL/GenBank/DDBJ databases">
        <title>Pseudomonas dajingensis sp. nov., isolated from the profound head ulcers of farmed Murray cod (Maccullochella peelii peelii).</title>
        <authorList>
            <person name="Liu Y."/>
        </authorList>
    </citation>
    <scope>NUCLEOTIDE SEQUENCE [LARGE SCALE GENOMIC DNA]</scope>
    <source>
        <strain evidence="9 10">MC042</strain>
    </source>
</reference>
<dbReference type="InterPro" id="IPR058624">
    <property type="entry name" value="MdtA-like_HH"/>
</dbReference>
<protein>
    <submittedName>
        <fullName evidence="9">Efflux RND transporter periplasmic adaptor subunit</fullName>
    </submittedName>
</protein>
<gene>
    <name evidence="9" type="ORF">GDH07_22500</name>
</gene>
<dbReference type="PROSITE" id="PS51257">
    <property type="entry name" value="PROKAR_LIPOPROTEIN"/>
    <property type="match status" value="1"/>
</dbReference>
<keyword evidence="4" id="KW-0175">Coiled coil</keyword>
<evidence type="ECO:0000259" key="8">
    <source>
        <dbReference type="Pfam" id="PF25967"/>
    </source>
</evidence>
<evidence type="ECO:0000259" key="6">
    <source>
        <dbReference type="Pfam" id="PF25876"/>
    </source>
</evidence>
<evidence type="ECO:0000256" key="4">
    <source>
        <dbReference type="ARBA" id="ARBA00023054"/>
    </source>
</evidence>
<feature type="domain" description="Multidrug resistance protein MdtA-like barrel-sandwich hybrid" evidence="7">
    <location>
        <begin position="61"/>
        <end position="194"/>
    </location>
</feature>
<dbReference type="Gene3D" id="2.40.50.100">
    <property type="match status" value="1"/>
</dbReference>
<organism evidence="9 10">
    <name type="scientific">Pseudomonas piscis</name>
    <dbReference type="NCBI Taxonomy" id="2614538"/>
    <lineage>
        <taxon>Bacteria</taxon>
        <taxon>Pseudomonadati</taxon>
        <taxon>Pseudomonadota</taxon>
        <taxon>Gammaproteobacteria</taxon>
        <taxon>Pseudomonadales</taxon>
        <taxon>Pseudomonadaceae</taxon>
        <taxon>Pseudomonas</taxon>
    </lineage>
</organism>
<evidence type="ECO:0000256" key="3">
    <source>
        <dbReference type="ARBA" id="ARBA00022448"/>
    </source>
</evidence>
<dbReference type="GO" id="GO:0015562">
    <property type="term" value="F:efflux transmembrane transporter activity"/>
    <property type="evidence" value="ECO:0007669"/>
    <property type="project" value="TreeGrafter"/>
</dbReference>
<comment type="subcellular location">
    <subcellularLocation>
        <location evidence="1">Cell envelope</location>
    </subcellularLocation>
</comment>
<dbReference type="InterPro" id="IPR058627">
    <property type="entry name" value="MdtA-like_C"/>
</dbReference>
<dbReference type="Proteomes" id="UP000486534">
    <property type="component" value="Unassembled WGS sequence"/>
</dbReference>
<dbReference type="Gene3D" id="2.40.30.170">
    <property type="match status" value="1"/>
</dbReference>
<dbReference type="Pfam" id="PF25876">
    <property type="entry name" value="HH_MFP_RND"/>
    <property type="match status" value="1"/>
</dbReference>
<feature type="signal peptide" evidence="5">
    <location>
        <begin position="1"/>
        <end position="23"/>
    </location>
</feature>
<dbReference type="InterPro" id="IPR058625">
    <property type="entry name" value="MdtA-like_BSH"/>
</dbReference>
<accession>A0A7X1PPM4</accession>
<dbReference type="SUPFAM" id="SSF111369">
    <property type="entry name" value="HlyD-like secretion proteins"/>
    <property type="match status" value="1"/>
</dbReference>
<dbReference type="PANTHER" id="PTHR30469:SF18">
    <property type="entry name" value="RESISTANCE-NODULATION-CELL DIVISION (RND) EFFLUX MEMBRANE FUSION PROTEIN-RELATED"/>
    <property type="match status" value="1"/>
</dbReference>
<keyword evidence="3" id="KW-0813">Transport</keyword>
<feature type="chain" id="PRO_5031507168" evidence="5">
    <location>
        <begin position="24"/>
        <end position="364"/>
    </location>
</feature>
<dbReference type="AlphaFoldDB" id="A0A7X1PPM4"/>
<dbReference type="EMBL" id="WHUV01000004">
    <property type="protein sequence ID" value="MQA56096.1"/>
    <property type="molecule type" value="Genomic_DNA"/>
</dbReference>
<dbReference type="GO" id="GO:1990281">
    <property type="term" value="C:efflux pump complex"/>
    <property type="evidence" value="ECO:0007669"/>
    <property type="project" value="TreeGrafter"/>
</dbReference>
<evidence type="ECO:0000313" key="10">
    <source>
        <dbReference type="Proteomes" id="UP000486534"/>
    </source>
</evidence>
<sequence>MAGLDTKWVVGLCLLALLAGCGAEQPTEKNHPRVRVQQVQSSEFAASVTLTGDVQARVQTDLSFRVGGKIIQRMVDVGDRVAARQVLARLDPKDLQTNVDSANAAVFAEQARVKQTSAAFVRQQKLLPKGYTSQSEYDSAQAALRSSQSALSAAQAQLANAREQLGYTALVAEVPGVITARQAEVGQVMQATQPIFSLAQDGERDAVFNVYESLVMQPPGQETIHIALLDNPKVTTTGKVREVTPVVSAQSGTVQVKVRLDSLPAGMELGSVVSATARANAKASVVLPWSALAKDLRDPAVWLVDADGKAQLHKVKVGRYLTGKVIISEGLEGGEQVVVAGGQLLYPGVPVEIAGKTTGQEQQP</sequence>
<dbReference type="Pfam" id="PF25917">
    <property type="entry name" value="BSH_RND"/>
    <property type="match status" value="1"/>
</dbReference>
<dbReference type="PANTHER" id="PTHR30469">
    <property type="entry name" value="MULTIDRUG RESISTANCE PROTEIN MDTA"/>
    <property type="match status" value="1"/>
</dbReference>
<evidence type="ECO:0000259" key="7">
    <source>
        <dbReference type="Pfam" id="PF25917"/>
    </source>
</evidence>
<evidence type="ECO:0000313" key="9">
    <source>
        <dbReference type="EMBL" id="MQA56096.1"/>
    </source>
</evidence>
<dbReference type="NCBIfam" id="TIGR01730">
    <property type="entry name" value="RND_mfp"/>
    <property type="match status" value="1"/>
</dbReference>
<dbReference type="Gene3D" id="2.40.420.20">
    <property type="match status" value="1"/>
</dbReference>
<dbReference type="RefSeq" id="WP_152898979.1">
    <property type="nucleotide sequence ID" value="NZ_WHUV01000004.1"/>
</dbReference>
<dbReference type="Pfam" id="PF25967">
    <property type="entry name" value="RND-MFP_C"/>
    <property type="match status" value="1"/>
</dbReference>
<feature type="domain" description="Multidrug resistance protein MdtA-like alpha-helical hairpin" evidence="6">
    <location>
        <begin position="100"/>
        <end position="168"/>
    </location>
</feature>
<keyword evidence="5" id="KW-0732">Signal</keyword>
<evidence type="ECO:0000256" key="1">
    <source>
        <dbReference type="ARBA" id="ARBA00004196"/>
    </source>
</evidence>
<name>A0A7X1PPM4_9PSED</name>